<feature type="domain" description="YhdP central" evidence="1">
    <location>
        <begin position="574"/>
        <end position="811"/>
    </location>
</feature>
<dbReference type="Proteomes" id="UP000069632">
    <property type="component" value="Unassembled WGS sequence"/>
</dbReference>
<evidence type="ECO:0000313" key="3">
    <source>
        <dbReference type="Proteomes" id="UP000069632"/>
    </source>
</evidence>
<name>A0A128EHF2_9BACT</name>
<reference evidence="2 3" key="1">
    <citation type="submission" date="2016-02" db="EMBL/GenBank/DDBJ databases">
        <authorList>
            <consortium name="Pathogen Informatics"/>
        </authorList>
    </citation>
    <scope>NUCLEOTIDE SEQUENCE [LARGE SCALE GENOMIC DNA]</scope>
    <source>
        <strain evidence="2 3">RC20</strain>
    </source>
</reference>
<dbReference type="InterPro" id="IPR025263">
    <property type="entry name" value="YhdP_central"/>
</dbReference>
<dbReference type="Pfam" id="PF13116">
    <property type="entry name" value="YhdP"/>
    <property type="match status" value="2"/>
</dbReference>
<sequence length="840" mass="94622">MVILSLLFVWLKFGINVGNLNFQDFTVKQLYIKFDKKILISADDIEIPLNLEPNSSSNHSSTNQIKKITTYFPYLNKFFKEINLKNIKVGENSATVLYKNDIFYIDSAFLKVDVKLKAKDDGFDISINELSLKDFELVIKGEMDANFANNLYDFNGSFQTHEINGKLDFDIKNGILNYYITDATAASLEHFMNELGIKAAMDKEISEWIYGKIIASRYDVTQLKGEIDLNNQDFMLDKLTGEAYAYDLNISFNDKLPSAYVSEAFIELRDGDLSFILKDPQYEGKSLFGSSVKITNLFKTGTKVLLNLATDSLLDKNVTNILKAYDINLPIVQTSGTLNSSLNLDINIEPYALKAHGKFELKNANLEIAGAKFSSKKASVELNDTDVDIKNANLKMANLFEANDINGKIDTVKMKAKFDANFAKVNINANDTKLYNRENFKSKVELDFSKKDTTLNIANLNTLITFKDKNTSIEISDITPLLPYSRLLKELGVRAGFVVIDSPDFAKFNIVAKNVLFTTPFRKKDGLMYENDDLNIKVDKNKVFATTKSGLLSFNIDEKESINATIKNLDFILSNSDNNDSTNMPDVNFNAQNSFLVLKDLNKTIEFSSYSGNLNKKNIKFNGKTGENGDITLNLMPNLMWLFASGISGKDVNNFLNMQSFDDGNFTLKVVGNSQKDYRGEILIHDAFLKDYVLYQRLLSFLNSVPALLTFKTPDFNDKGFSVKDGKVYFMRKDNQILIQAMDFKGTSADIGGKGVIDLNTDDLNIDLEIKYLKDASSIIDYIPLVNQILLGSDRTISTVIKIRGTLQNPTYESQVLSDVLLSPFNIIKNTLELPFVMFE</sequence>
<dbReference type="EMBL" id="FIZP01000006">
    <property type="protein sequence ID" value="CZE48254.1"/>
    <property type="molecule type" value="Genomic_DNA"/>
</dbReference>
<dbReference type="AlphaFoldDB" id="A0A128EHF2"/>
<protein>
    <submittedName>
        <fullName evidence="2">Periplasmic protein</fullName>
    </submittedName>
</protein>
<evidence type="ECO:0000313" key="2">
    <source>
        <dbReference type="EMBL" id="CZE48254.1"/>
    </source>
</evidence>
<evidence type="ECO:0000259" key="1">
    <source>
        <dbReference type="Pfam" id="PF13116"/>
    </source>
</evidence>
<organism evidence="2 3">
    <name type="scientific">Campylobacter geochelonis</name>
    <dbReference type="NCBI Taxonomy" id="1780362"/>
    <lineage>
        <taxon>Bacteria</taxon>
        <taxon>Pseudomonadati</taxon>
        <taxon>Campylobacterota</taxon>
        <taxon>Epsilonproteobacteria</taxon>
        <taxon>Campylobacterales</taxon>
        <taxon>Campylobacteraceae</taxon>
        <taxon>Campylobacter</taxon>
    </lineage>
</organism>
<gene>
    <name evidence="2" type="ORF">ERS672216_01319</name>
</gene>
<feature type="domain" description="YhdP central" evidence="1">
    <location>
        <begin position="199"/>
        <end position="459"/>
    </location>
</feature>
<proteinExistence type="predicted"/>
<keyword evidence="3" id="KW-1185">Reference proteome</keyword>
<accession>A0A128EHF2</accession>